<organism evidence="2 3">
    <name type="scientific">Cnephaeus nilssonii</name>
    <name type="common">Northern bat</name>
    <name type="synonym">Eptesicus nilssonii</name>
    <dbReference type="NCBI Taxonomy" id="3371016"/>
    <lineage>
        <taxon>Eukaryota</taxon>
        <taxon>Metazoa</taxon>
        <taxon>Chordata</taxon>
        <taxon>Craniata</taxon>
        <taxon>Vertebrata</taxon>
        <taxon>Euteleostomi</taxon>
        <taxon>Mammalia</taxon>
        <taxon>Eutheria</taxon>
        <taxon>Laurasiatheria</taxon>
        <taxon>Chiroptera</taxon>
        <taxon>Yangochiroptera</taxon>
        <taxon>Vespertilionidae</taxon>
        <taxon>Cnephaeus</taxon>
    </lineage>
</organism>
<feature type="compositionally biased region" description="Polar residues" evidence="1">
    <location>
        <begin position="1"/>
        <end position="25"/>
    </location>
</feature>
<dbReference type="Proteomes" id="UP001177744">
    <property type="component" value="Unassembled WGS sequence"/>
</dbReference>
<evidence type="ECO:0000313" key="2">
    <source>
        <dbReference type="EMBL" id="KAK1342322.1"/>
    </source>
</evidence>
<dbReference type="EMBL" id="JAULJE010000005">
    <property type="protein sequence ID" value="KAK1342322.1"/>
    <property type="molecule type" value="Genomic_DNA"/>
</dbReference>
<name>A0AA40I3H2_CNENI</name>
<keyword evidence="3" id="KW-1185">Reference proteome</keyword>
<evidence type="ECO:0000256" key="1">
    <source>
        <dbReference type="SAM" id="MobiDB-lite"/>
    </source>
</evidence>
<comment type="caution">
    <text evidence="2">The sequence shown here is derived from an EMBL/GenBank/DDBJ whole genome shotgun (WGS) entry which is preliminary data.</text>
</comment>
<sequence>MVPSLGQQLSTSNTSSRCGTTSSEDSQARVLWKDATSSPDQQHLEGRHRLEPPAPTRAWHRAGASSRLQNSCMMRAIVLLVVLDILPDTLQIQT</sequence>
<feature type="compositionally biased region" description="Basic and acidic residues" evidence="1">
    <location>
        <begin position="42"/>
        <end position="51"/>
    </location>
</feature>
<reference evidence="2" key="1">
    <citation type="submission" date="2023-06" db="EMBL/GenBank/DDBJ databases">
        <title>Reference genome for the Northern bat (Eptesicus nilssonii), a most northern bat species.</title>
        <authorList>
            <person name="Laine V.N."/>
            <person name="Pulliainen A.T."/>
            <person name="Lilley T.M."/>
        </authorList>
    </citation>
    <scope>NUCLEOTIDE SEQUENCE</scope>
    <source>
        <strain evidence="2">BLF_Eptnil</strain>
        <tissue evidence="2">Kidney</tissue>
    </source>
</reference>
<accession>A0AA40I3H2</accession>
<feature type="region of interest" description="Disordered" evidence="1">
    <location>
        <begin position="1"/>
        <end position="65"/>
    </location>
</feature>
<dbReference type="AlphaFoldDB" id="A0AA40I3H2"/>
<gene>
    <name evidence="2" type="ORF">QTO34_015084</name>
</gene>
<evidence type="ECO:0000313" key="3">
    <source>
        <dbReference type="Proteomes" id="UP001177744"/>
    </source>
</evidence>
<protein>
    <submittedName>
        <fullName evidence="2">Uncharacterized protein</fullName>
    </submittedName>
</protein>
<proteinExistence type="predicted"/>